<name>G5A8T0_PHYSP</name>
<gene>
    <name evidence="3" type="ORF">PHYSODRAFT_319078</name>
</gene>
<feature type="domain" description="Cyclic nucleotide-binding" evidence="2">
    <location>
        <begin position="297"/>
        <end position="340"/>
    </location>
</feature>
<dbReference type="PANTHER" id="PTHR45689:SF5">
    <property type="entry name" value="I[[H]] CHANNEL, ISOFORM E"/>
    <property type="match status" value="1"/>
</dbReference>
<evidence type="ECO:0000256" key="1">
    <source>
        <dbReference type="SAM" id="Phobius"/>
    </source>
</evidence>
<dbReference type="OMA" id="ICIMSEW"/>
<dbReference type="Proteomes" id="UP000002640">
    <property type="component" value="Unassembled WGS sequence"/>
</dbReference>
<dbReference type="KEGG" id="psoj:PHYSODRAFT_319078"/>
<dbReference type="SUPFAM" id="SSF81324">
    <property type="entry name" value="Voltage-gated potassium channels"/>
    <property type="match status" value="1"/>
</dbReference>
<keyword evidence="4" id="KW-1185">Reference proteome</keyword>
<evidence type="ECO:0000313" key="4">
    <source>
        <dbReference type="Proteomes" id="UP000002640"/>
    </source>
</evidence>
<feature type="transmembrane region" description="Helical" evidence="1">
    <location>
        <begin position="148"/>
        <end position="166"/>
    </location>
</feature>
<accession>G5A8T0</accession>
<dbReference type="PROSITE" id="PS50042">
    <property type="entry name" value="CNMP_BINDING_3"/>
    <property type="match status" value="1"/>
</dbReference>
<evidence type="ECO:0000259" key="2">
    <source>
        <dbReference type="PROSITE" id="PS50042"/>
    </source>
</evidence>
<dbReference type="InterPro" id="IPR000595">
    <property type="entry name" value="cNMP-bd_dom"/>
</dbReference>
<dbReference type="Gene3D" id="1.10.287.70">
    <property type="match status" value="1"/>
</dbReference>
<dbReference type="Gene3D" id="1.10.287.630">
    <property type="entry name" value="Helix hairpin bin"/>
    <property type="match status" value="1"/>
</dbReference>
<feature type="transmembrane region" description="Helical" evidence="1">
    <location>
        <begin position="31"/>
        <end position="50"/>
    </location>
</feature>
<dbReference type="EMBL" id="JH159161">
    <property type="protein sequence ID" value="EGZ08306.1"/>
    <property type="molecule type" value="Genomic_DNA"/>
</dbReference>
<dbReference type="GO" id="GO:0098855">
    <property type="term" value="C:HCN channel complex"/>
    <property type="evidence" value="ECO:0007669"/>
    <property type="project" value="TreeGrafter"/>
</dbReference>
<dbReference type="GeneID" id="20644285"/>
<protein>
    <recommendedName>
        <fullName evidence="2">Cyclic nucleotide-binding domain-containing protein</fullName>
    </recommendedName>
</protein>
<dbReference type="STRING" id="1094619.G5A8T0"/>
<dbReference type="AlphaFoldDB" id="G5A8T0"/>
<dbReference type="InterPro" id="IPR051413">
    <property type="entry name" value="K/Na_HCN_channel"/>
</dbReference>
<dbReference type="GO" id="GO:0035725">
    <property type="term" value="P:sodium ion transmembrane transport"/>
    <property type="evidence" value="ECO:0007669"/>
    <property type="project" value="TreeGrafter"/>
</dbReference>
<dbReference type="Gene3D" id="2.60.120.10">
    <property type="entry name" value="Jelly Rolls"/>
    <property type="match status" value="1"/>
</dbReference>
<dbReference type="InterPro" id="IPR014710">
    <property type="entry name" value="RmlC-like_jellyroll"/>
</dbReference>
<dbReference type="GO" id="GO:0005249">
    <property type="term" value="F:voltage-gated potassium channel activity"/>
    <property type="evidence" value="ECO:0007669"/>
    <property type="project" value="TreeGrafter"/>
</dbReference>
<dbReference type="RefSeq" id="XP_009536478.1">
    <property type="nucleotide sequence ID" value="XM_009538183.1"/>
</dbReference>
<evidence type="ECO:0000313" key="3">
    <source>
        <dbReference type="EMBL" id="EGZ08306.1"/>
    </source>
</evidence>
<keyword evidence="1" id="KW-0812">Transmembrane</keyword>
<reference evidence="3 4" key="1">
    <citation type="journal article" date="2006" name="Science">
        <title>Phytophthora genome sequences uncover evolutionary origins and mechanisms of pathogenesis.</title>
        <authorList>
            <person name="Tyler B.M."/>
            <person name="Tripathy S."/>
            <person name="Zhang X."/>
            <person name="Dehal P."/>
            <person name="Jiang R.H."/>
            <person name="Aerts A."/>
            <person name="Arredondo F.D."/>
            <person name="Baxter L."/>
            <person name="Bensasson D."/>
            <person name="Beynon J.L."/>
            <person name="Chapman J."/>
            <person name="Damasceno C.M."/>
            <person name="Dorrance A.E."/>
            <person name="Dou D."/>
            <person name="Dickerman A.W."/>
            <person name="Dubchak I.L."/>
            <person name="Garbelotto M."/>
            <person name="Gijzen M."/>
            <person name="Gordon S.G."/>
            <person name="Govers F."/>
            <person name="Grunwald N.J."/>
            <person name="Huang W."/>
            <person name="Ivors K.L."/>
            <person name="Jones R.W."/>
            <person name="Kamoun S."/>
            <person name="Krampis K."/>
            <person name="Lamour K.H."/>
            <person name="Lee M.K."/>
            <person name="McDonald W.H."/>
            <person name="Medina M."/>
            <person name="Meijer H.J."/>
            <person name="Nordberg E.K."/>
            <person name="Maclean D.J."/>
            <person name="Ospina-Giraldo M.D."/>
            <person name="Morris P.F."/>
            <person name="Phuntumart V."/>
            <person name="Putnam N.H."/>
            <person name="Rash S."/>
            <person name="Rose J.K."/>
            <person name="Sakihama Y."/>
            <person name="Salamov A.A."/>
            <person name="Savidor A."/>
            <person name="Scheuring C.F."/>
            <person name="Smith B.M."/>
            <person name="Sobral B.W."/>
            <person name="Terry A."/>
            <person name="Torto-Alalibo T.A."/>
            <person name="Win J."/>
            <person name="Xu Z."/>
            <person name="Zhang H."/>
            <person name="Grigoriev I.V."/>
            <person name="Rokhsar D.S."/>
            <person name="Boore J.L."/>
        </authorList>
    </citation>
    <scope>NUCLEOTIDE SEQUENCE [LARGE SCALE GENOMIC DNA]</scope>
    <source>
        <strain evidence="3 4">P6497</strain>
    </source>
</reference>
<feature type="transmembrane region" description="Helical" evidence="1">
    <location>
        <begin position="196"/>
        <end position="220"/>
    </location>
</feature>
<dbReference type="InterPro" id="IPR018490">
    <property type="entry name" value="cNMP-bd_dom_sf"/>
</dbReference>
<proteinExistence type="predicted"/>
<dbReference type="SUPFAM" id="SSF51206">
    <property type="entry name" value="cAMP-binding domain-like"/>
    <property type="match status" value="1"/>
</dbReference>
<keyword evidence="1" id="KW-1133">Transmembrane helix</keyword>
<organism evidence="3 4">
    <name type="scientific">Phytophthora sojae (strain P6497)</name>
    <name type="common">Soybean stem and root rot agent</name>
    <name type="synonym">Phytophthora megasperma f. sp. glycines</name>
    <dbReference type="NCBI Taxonomy" id="1094619"/>
    <lineage>
        <taxon>Eukaryota</taxon>
        <taxon>Sar</taxon>
        <taxon>Stramenopiles</taxon>
        <taxon>Oomycota</taxon>
        <taxon>Peronosporomycetes</taxon>
        <taxon>Peronosporales</taxon>
        <taxon>Peronosporaceae</taxon>
        <taxon>Phytophthora</taxon>
    </lineage>
</organism>
<dbReference type="PANTHER" id="PTHR45689">
    <property type="entry name" value="I[[H]] CHANNEL, ISOFORM E"/>
    <property type="match status" value="1"/>
</dbReference>
<dbReference type="GO" id="GO:0003254">
    <property type="term" value="P:regulation of membrane depolarization"/>
    <property type="evidence" value="ECO:0007669"/>
    <property type="project" value="TreeGrafter"/>
</dbReference>
<dbReference type="InParanoid" id="G5A8T0"/>
<feature type="transmembrane region" description="Helical" evidence="1">
    <location>
        <begin position="70"/>
        <end position="87"/>
    </location>
</feature>
<sequence length="365" mass="41612">MLGAYHLQVFYLPFAYTFYPNGSVETVRTGLTLQLIHLVDLILNLNTAFIRKRKIVTCRREIAQNHITKWFALELVSAVLVSIAFGFEDNLPSQIPWILLNYDAVLIALRVFRAAINSQQFCLSHVLRENKQLASWFQYSHLLGIAKLMWLTVLVAHYMACLWHVVAKHHDTVASVAEQYVADVPGGVSGTLAENLLSTCAILAGSVILAIVFGNVALLVSSFNANKVNFEQKMHGVFATMDKMGLPLKLRERVQQYYAHVWMEYDDVVKFKRELTHSLRLEVRLFKYMDLIGKVAFWEHCSTDFVMQIIRNLGVRVYLPDDYVVRKDEIGDEMFKINRGICIMSEWRNNNSGVDGDSGRLGGMD</sequence>
<keyword evidence="1" id="KW-0472">Membrane</keyword>